<protein>
    <submittedName>
        <fullName evidence="4">Uncharacterized protein</fullName>
    </submittedName>
</protein>
<evidence type="ECO:0000313" key="3">
    <source>
        <dbReference type="EMBL" id="MDY6551564.1"/>
    </source>
</evidence>
<keyword evidence="1" id="KW-1133">Transmembrane helix</keyword>
<dbReference type="Proteomes" id="UP000473854">
    <property type="component" value="Unassembled WGS sequence"/>
</dbReference>
<dbReference type="Proteomes" id="UP001278995">
    <property type="component" value="Unassembled WGS sequence"/>
</dbReference>
<evidence type="ECO:0000313" key="7">
    <source>
        <dbReference type="Proteomes" id="UP001284094"/>
    </source>
</evidence>
<dbReference type="RefSeq" id="WP_154773516.1">
    <property type="nucleotide sequence ID" value="NZ_JAXHPD010000003.1"/>
</dbReference>
<evidence type="ECO:0000256" key="1">
    <source>
        <dbReference type="SAM" id="Phobius"/>
    </source>
</evidence>
<reference evidence="2 6" key="2">
    <citation type="submission" date="2023-11" db="EMBL/GenBank/DDBJ databases">
        <title>The common occurrence of Acinetobacte faecalis in cattle feces and its emended description.</title>
        <authorList>
            <person name="Kyselkova M."/>
            <person name="Xanthopoulou K."/>
            <person name="Shestivska V."/>
            <person name="Spanelova P."/>
            <person name="Maixnerova M."/>
            <person name="Higgins P.G."/>
            <person name="Nemec A."/>
        </authorList>
    </citation>
    <scope>NUCLEOTIDE SEQUENCE [LARGE SCALE GENOMIC DNA]</scope>
    <source>
        <strain evidence="2 6">ANC 7483</strain>
    </source>
</reference>
<reference evidence="3" key="3">
    <citation type="submission" date="2023-11" db="EMBL/GenBank/DDBJ databases">
        <authorList>
            <person name="Kyselkova M."/>
            <person name="Xanthopoulou K."/>
            <person name="Shestivska V."/>
            <person name="Spanelova P."/>
            <person name="Maixnerova M."/>
            <person name="Higgins P.G."/>
            <person name="Nemec A."/>
        </authorList>
    </citation>
    <scope>NUCLEOTIDE SEQUENCE</scope>
    <source>
        <strain evidence="3">ANC 7225</strain>
    </source>
</reference>
<accession>A0A6L6GHT9</accession>
<feature type="transmembrane region" description="Helical" evidence="1">
    <location>
        <begin position="36"/>
        <end position="54"/>
    </location>
</feature>
<gene>
    <name evidence="4" type="ORF">GIX10_11095</name>
    <name evidence="3" type="ORF">SKM48_12575</name>
    <name evidence="2" type="ORF">SKM51_12580</name>
</gene>
<dbReference type="EMBL" id="JAXHPO010000099">
    <property type="protein sequence ID" value="MDY6551564.1"/>
    <property type="molecule type" value="Genomic_DNA"/>
</dbReference>
<evidence type="ECO:0000313" key="2">
    <source>
        <dbReference type="EMBL" id="MDY6488013.1"/>
    </source>
</evidence>
<evidence type="ECO:0000313" key="4">
    <source>
        <dbReference type="EMBL" id="MTD11966.1"/>
    </source>
</evidence>
<keyword evidence="1" id="KW-0472">Membrane</keyword>
<dbReference type="EMBL" id="WLYL01000040">
    <property type="protein sequence ID" value="MTD11966.1"/>
    <property type="molecule type" value="Genomic_DNA"/>
</dbReference>
<proteinExistence type="predicted"/>
<reference evidence="3 7" key="4">
    <citation type="journal article" date="2024" name="Syst. Appl. Microbiol.">
        <title>Evidence for the occurrence of Acinetobacter faecalis in cattle feces and its emended description.</title>
        <authorList>
            <person name="Kyselkova M."/>
            <person name="Xanthopoulou K."/>
            <person name="Shestivska V."/>
            <person name="Spanelova P."/>
            <person name="Maixnerova M."/>
            <person name="Higgins P.G."/>
            <person name="Nemec A."/>
        </authorList>
    </citation>
    <scope>NUCLEOTIDE SEQUENCE [LARGE SCALE GENOMIC DNA]</scope>
    <source>
        <strain evidence="3 7">ANC 7225</strain>
    </source>
</reference>
<dbReference type="AlphaFoldDB" id="A0A6L6GHT9"/>
<name>A0A6L6GHT9_9GAMM</name>
<keyword evidence="7" id="KW-1185">Reference proteome</keyword>
<sequence length="62" mass="6954">MLKKFFVLFASCLALVLVVGTILIKTLSDHNLVEFWILLMLPSFGVPIFTAILISKTEQITD</sequence>
<dbReference type="Proteomes" id="UP001284094">
    <property type="component" value="Unassembled WGS sequence"/>
</dbReference>
<dbReference type="EMBL" id="JAXHPL010000126">
    <property type="protein sequence ID" value="MDY6488013.1"/>
    <property type="molecule type" value="Genomic_DNA"/>
</dbReference>
<keyword evidence="1" id="KW-0812">Transmembrane</keyword>
<evidence type="ECO:0000313" key="5">
    <source>
        <dbReference type="Proteomes" id="UP000473854"/>
    </source>
</evidence>
<reference evidence="4 5" key="1">
    <citation type="submission" date="2019-11" db="EMBL/GenBank/DDBJ databases">
        <authorList>
            <person name="An D."/>
        </authorList>
    </citation>
    <scope>NUCLEOTIDE SEQUENCE [LARGE SCALE GENOMIC DNA]</scope>
    <source>
        <strain evidence="4 5">YIM 103518</strain>
    </source>
</reference>
<comment type="caution">
    <text evidence="4">The sequence shown here is derived from an EMBL/GenBank/DDBJ whole genome shotgun (WGS) entry which is preliminary data.</text>
</comment>
<organism evidence="4 5">
    <name type="scientific">Acinetobacter faecalis</name>
    <dbReference type="NCBI Taxonomy" id="2665161"/>
    <lineage>
        <taxon>Bacteria</taxon>
        <taxon>Pseudomonadati</taxon>
        <taxon>Pseudomonadota</taxon>
        <taxon>Gammaproteobacteria</taxon>
        <taxon>Moraxellales</taxon>
        <taxon>Moraxellaceae</taxon>
        <taxon>Acinetobacter</taxon>
    </lineage>
</organism>
<evidence type="ECO:0000313" key="6">
    <source>
        <dbReference type="Proteomes" id="UP001278995"/>
    </source>
</evidence>